<evidence type="ECO:0000313" key="2">
    <source>
        <dbReference type="EMBL" id="UXI67435.1"/>
    </source>
</evidence>
<protein>
    <submittedName>
        <fullName evidence="2">Uncharacterized protein</fullName>
    </submittedName>
</protein>
<keyword evidence="3" id="KW-1185">Reference proteome</keyword>
<feature type="transmembrane region" description="Helical" evidence="1">
    <location>
        <begin position="30"/>
        <end position="49"/>
    </location>
</feature>
<evidence type="ECO:0000313" key="3">
    <source>
        <dbReference type="Proteomes" id="UP001064632"/>
    </source>
</evidence>
<evidence type="ECO:0000256" key="1">
    <source>
        <dbReference type="SAM" id="Phobius"/>
    </source>
</evidence>
<keyword evidence="1" id="KW-1133">Transmembrane helix</keyword>
<sequence>MIRAYSTRLAGTLAACVAIGLIGFRPQTGLFLTLLGPLLLAIIIPALYVAWNKPQERAVQYLKLVLCVITLATGITLHVHYVQAARSSAQDVVAFVEAFRESHDRYPTTAEVEAAPFWSATRLWRIGYAHADGVVLLTYPSTNNPFDRYFYNFAQRTWKFLPA</sequence>
<organism evidence="2 3">
    <name type="scientific">Tahibacter amnicola</name>
    <dbReference type="NCBI Taxonomy" id="2976241"/>
    <lineage>
        <taxon>Bacteria</taxon>
        <taxon>Pseudomonadati</taxon>
        <taxon>Pseudomonadota</taxon>
        <taxon>Gammaproteobacteria</taxon>
        <taxon>Lysobacterales</taxon>
        <taxon>Rhodanobacteraceae</taxon>
        <taxon>Tahibacter</taxon>
    </lineage>
</organism>
<accession>A0ABY6BGD9</accession>
<gene>
    <name evidence="2" type="ORF">N4264_22290</name>
</gene>
<name>A0ABY6BGD9_9GAMM</name>
<keyword evidence="1" id="KW-0812">Transmembrane</keyword>
<proteinExistence type="predicted"/>
<dbReference type="EMBL" id="CP104694">
    <property type="protein sequence ID" value="UXI67435.1"/>
    <property type="molecule type" value="Genomic_DNA"/>
</dbReference>
<dbReference type="Proteomes" id="UP001064632">
    <property type="component" value="Chromosome"/>
</dbReference>
<dbReference type="RefSeq" id="WP_261694405.1">
    <property type="nucleotide sequence ID" value="NZ_CP104694.1"/>
</dbReference>
<reference evidence="2" key="1">
    <citation type="submission" date="2022-09" db="EMBL/GenBank/DDBJ databases">
        <title>Tahibacter sp. nov., isolated from a fresh water.</title>
        <authorList>
            <person name="Baek J.H."/>
            <person name="Lee J.K."/>
            <person name="Kim J.M."/>
            <person name="Jeon C.O."/>
        </authorList>
    </citation>
    <scope>NUCLEOTIDE SEQUENCE</scope>
    <source>
        <strain evidence="2">W38</strain>
    </source>
</reference>
<feature type="transmembrane region" description="Helical" evidence="1">
    <location>
        <begin position="7"/>
        <end position="24"/>
    </location>
</feature>
<feature type="transmembrane region" description="Helical" evidence="1">
    <location>
        <begin position="61"/>
        <end position="81"/>
    </location>
</feature>
<keyword evidence="1" id="KW-0472">Membrane</keyword>